<keyword evidence="3" id="KW-0328">Glycosyltransferase</keyword>
<protein>
    <recommendedName>
        <fullName evidence="2">monogalactosyldiacylglycerol synthase</fullName>
        <ecNumber evidence="2">2.4.1.46</ecNumber>
    </recommendedName>
</protein>
<dbReference type="GO" id="GO:0031969">
    <property type="term" value="C:chloroplast membrane"/>
    <property type="evidence" value="ECO:0007669"/>
    <property type="project" value="UniProtKB-SubCell"/>
</dbReference>
<organism evidence="9 10">
    <name type="scientific">Cyclostephanos tholiformis</name>
    <dbReference type="NCBI Taxonomy" id="382380"/>
    <lineage>
        <taxon>Eukaryota</taxon>
        <taxon>Sar</taxon>
        <taxon>Stramenopiles</taxon>
        <taxon>Ochrophyta</taxon>
        <taxon>Bacillariophyta</taxon>
        <taxon>Coscinodiscophyceae</taxon>
        <taxon>Thalassiosirophycidae</taxon>
        <taxon>Stephanodiscales</taxon>
        <taxon>Stephanodiscaceae</taxon>
        <taxon>Cyclostephanos</taxon>
    </lineage>
</organism>
<comment type="subcellular location">
    <subcellularLocation>
        <location evidence="5">Plastid</location>
        <location evidence="5">Chloroplast membrane</location>
    </subcellularLocation>
</comment>
<proteinExistence type="inferred from homology"/>
<evidence type="ECO:0000256" key="2">
    <source>
        <dbReference type="ARBA" id="ARBA00012615"/>
    </source>
</evidence>
<dbReference type="Pfam" id="PF04101">
    <property type="entry name" value="Glyco_tran_28_C"/>
    <property type="match status" value="1"/>
</dbReference>
<dbReference type="EMBL" id="JALLPB020000245">
    <property type="protein sequence ID" value="KAL3811661.1"/>
    <property type="molecule type" value="Genomic_DNA"/>
</dbReference>
<comment type="similarity">
    <text evidence="1">Belongs to the glycosyltransferase 28 family.</text>
</comment>
<dbReference type="InterPro" id="IPR050519">
    <property type="entry name" value="Glycosyltransf_28_UgtP"/>
</dbReference>
<feature type="non-terminal residue" evidence="9">
    <location>
        <position position="1"/>
    </location>
</feature>
<evidence type="ECO:0000256" key="5">
    <source>
        <dbReference type="ARBA" id="ARBA00046299"/>
    </source>
</evidence>
<dbReference type="GO" id="GO:0046509">
    <property type="term" value="F:1,2-diacylglycerol 3-beta-galactosyltransferase activity"/>
    <property type="evidence" value="ECO:0007669"/>
    <property type="project" value="UniProtKB-EC"/>
</dbReference>
<name>A0ABD3RM47_9STRA</name>
<evidence type="ECO:0000256" key="6">
    <source>
        <dbReference type="SAM" id="MobiDB-lite"/>
    </source>
</evidence>
<feature type="domain" description="Diacylglycerol glucosyltransferase N-terminal" evidence="8">
    <location>
        <begin position="278"/>
        <end position="449"/>
    </location>
</feature>
<feature type="compositionally biased region" description="Polar residues" evidence="6">
    <location>
        <begin position="1"/>
        <end position="17"/>
    </location>
</feature>
<dbReference type="AlphaFoldDB" id="A0ABD3RM47"/>
<feature type="compositionally biased region" description="Low complexity" evidence="6">
    <location>
        <begin position="174"/>
        <end position="186"/>
    </location>
</feature>
<dbReference type="SUPFAM" id="SSF53756">
    <property type="entry name" value="UDP-Glycosyltransferase/glycogen phosphorylase"/>
    <property type="match status" value="2"/>
</dbReference>
<evidence type="ECO:0000259" key="8">
    <source>
        <dbReference type="Pfam" id="PF06925"/>
    </source>
</evidence>
<evidence type="ECO:0000259" key="7">
    <source>
        <dbReference type="Pfam" id="PF04101"/>
    </source>
</evidence>
<dbReference type="Proteomes" id="UP001530377">
    <property type="component" value="Unassembled WGS sequence"/>
</dbReference>
<feature type="compositionally biased region" description="Low complexity" evidence="6">
    <location>
        <begin position="111"/>
        <end position="127"/>
    </location>
</feature>
<evidence type="ECO:0000313" key="9">
    <source>
        <dbReference type="EMBL" id="KAL3811661.1"/>
    </source>
</evidence>
<feature type="domain" description="Glycosyl transferase family 28 C-terminal" evidence="7">
    <location>
        <begin position="598"/>
        <end position="639"/>
    </location>
</feature>
<accession>A0ABD3RM47</accession>
<dbReference type="Pfam" id="PF06925">
    <property type="entry name" value="MGDG_synth"/>
    <property type="match status" value="1"/>
</dbReference>
<dbReference type="EC" id="2.4.1.46" evidence="2"/>
<dbReference type="PANTHER" id="PTHR43025">
    <property type="entry name" value="MONOGALACTOSYLDIACYLGLYCEROL SYNTHASE"/>
    <property type="match status" value="1"/>
</dbReference>
<feature type="compositionally biased region" description="Basic residues" evidence="6">
    <location>
        <begin position="42"/>
        <end position="52"/>
    </location>
</feature>
<evidence type="ECO:0000256" key="1">
    <source>
        <dbReference type="ARBA" id="ARBA00006962"/>
    </source>
</evidence>
<dbReference type="Gene3D" id="3.40.50.2000">
    <property type="entry name" value="Glycogen Phosphorylase B"/>
    <property type="match status" value="1"/>
</dbReference>
<evidence type="ECO:0000313" key="10">
    <source>
        <dbReference type="Proteomes" id="UP001530377"/>
    </source>
</evidence>
<comment type="caution">
    <text evidence="9">The sequence shown here is derived from an EMBL/GenBank/DDBJ whole genome shotgun (WGS) entry which is preliminary data.</text>
</comment>
<evidence type="ECO:0000256" key="3">
    <source>
        <dbReference type="ARBA" id="ARBA00022676"/>
    </source>
</evidence>
<feature type="region of interest" description="Disordered" evidence="6">
    <location>
        <begin position="1"/>
        <end position="139"/>
    </location>
</feature>
<reference evidence="9 10" key="1">
    <citation type="submission" date="2024-10" db="EMBL/GenBank/DDBJ databases">
        <title>Updated reference genomes for cyclostephanoid diatoms.</title>
        <authorList>
            <person name="Roberts W.R."/>
            <person name="Alverson A.J."/>
        </authorList>
    </citation>
    <scope>NUCLEOTIDE SEQUENCE [LARGE SCALE GENOMIC DNA]</scope>
    <source>
        <strain evidence="9 10">AJA228-03</strain>
    </source>
</reference>
<dbReference type="InterPro" id="IPR009695">
    <property type="entry name" value="Diacylglyc_glucosyltr_N"/>
</dbReference>
<dbReference type="InterPro" id="IPR007235">
    <property type="entry name" value="Glyco_trans_28_C"/>
</dbReference>
<dbReference type="PANTHER" id="PTHR43025:SF3">
    <property type="entry name" value="MONOGALACTOSYLDIACYLGLYCEROL SYNTHASE 1, CHLOROPLASTIC"/>
    <property type="match status" value="1"/>
</dbReference>
<feature type="region of interest" description="Disordered" evidence="6">
    <location>
        <begin position="174"/>
        <end position="193"/>
    </location>
</feature>
<sequence>YCTHSTTLFTLGNTLSPPTRFPQRTGGFSPRKNNAPTPRRVDGRRHLHRRRGGQGGGGRDRDGAGRGCSRPCPLPPPFHSRRRTRPSFASPLAPPSWNIDVVGRGGDTPTSSSSSSSSSSSPSSSSSNIGDWEEVNDRHVDDVPAGRTAEYDEYSRGLLLPYTVSAGGAAFVSTSTTTTSRGGRTSNDVPTSIVTAGSTSGVLVDGASASASASAGSTTTTTSSSSLYVAADRVEGIDASTTTTTTTTNVDASDGTDQRRHRRPLRVLFLSSDTGGGHRASAEALAAQFRHHFPGTTHELLDCWTDVDSSWPYYTIRDTYKSLSATPWKWRALYHVSNSRAYAKLADLHSHYMNEEIIREKMESMMPDVVVSVHPTMNYVPLLAIRRISKKIGRDIPFFTVVTDFGSGHCHWFNKDVDKMYLASEPIKKIAQVRGGVPDEKIVMSGLPIRRDFALQSDALSGDRTTDVGKAHVASVKANLGLDPNRRMVLVMGGGEGVGSLSDIVDEVYAKLRTQGVDATICVVCGRNEGLRADLETRCWDEVVSRSLRSYESLRSRFYTKLLSYHAHRSRRIQLALDRAAKKADEGRDVADRPGDVHVVPLGFVTNMAEYMVAADVLISKAGPGTIAEAAAVGLPVMVTSYLPGQEAGNVDIVLNGGFGDFCEDPETIALEIACWLQEPELLEKMSRKAMRVGHPHAAEEIALDIGETTQRLMELNEERSRGVDGGGGSTDGP</sequence>
<evidence type="ECO:0000256" key="4">
    <source>
        <dbReference type="ARBA" id="ARBA00022679"/>
    </source>
</evidence>
<gene>
    <name evidence="9" type="ORF">ACHAXA_004393</name>
</gene>
<keyword evidence="10" id="KW-1185">Reference proteome</keyword>
<keyword evidence="4" id="KW-0808">Transferase</keyword>